<accession>A0A5N8WH55</accession>
<evidence type="ECO:0000259" key="1">
    <source>
        <dbReference type="Pfam" id="PF04149"/>
    </source>
</evidence>
<dbReference type="RefSeq" id="WP_152791468.1">
    <property type="nucleotide sequence ID" value="NZ_BAABEQ010000121.1"/>
</dbReference>
<proteinExistence type="predicted"/>
<organism evidence="2 3">
    <name type="scientific">Streptomyces phyllanthi</name>
    <dbReference type="NCBI Taxonomy" id="1803180"/>
    <lineage>
        <taxon>Bacteria</taxon>
        <taxon>Bacillati</taxon>
        <taxon>Actinomycetota</taxon>
        <taxon>Actinomycetes</taxon>
        <taxon>Kitasatosporales</taxon>
        <taxon>Streptomycetaceae</taxon>
        <taxon>Streptomyces</taxon>
    </lineage>
</organism>
<evidence type="ECO:0000313" key="2">
    <source>
        <dbReference type="EMBL" id="MPY46216.1"/>
    </source>
</evidence>
<sequence>MGSSLDLTHVQWRKSSYSGSSGGDCVEVAPLTPHIAVRDSKNPRGGTLILSPEAYSAFVEHLSAP</sequence>
<name>A0A5N8WH55_9ACTN</name>
<dbReference type="Proteomes" id="UP000326979">
    <property type="component" value="Unassembled WGS sequence"/>
</dbReference>
<dbReference type="OrthoDB" id="4570646at2"/>
<dbReference type="EMBL" id="VJZE01000602">
    <property type="protein sequence ID" value="MPY46216.1"/>
    <property type="molecule type" value="Genomic_DNA"/>
</dbReference>
<dbReference type="Pfam" id="PF04149">
    <property type="entry name" value="DUF397"/>
    <property type="match status" value="1"/>
</dbReference>
<dbReference type="AlphaFoldDB" id="A0A5N8WH55"/>
<evidence type="ECO:0000313" key="3">
    <source>
        <dbReference type="Proteomes" id="UP000326979"/>
    </source>
</evidence>
<reference evidence="2 3" key="1">
    <citation type="submission" date="2019-07" db="EMBL/GenBank/DDBJ databases">
        <title>New species of Amycolatopsis and Streptomyces.</title>
        <authorList>
            <person name="Duangmal K."/>
            <person name="Teo W.F.A."/>
            <person name="Lipun K."/>
        </authorList>
    </citation>
    <scope>NUCLEOTIDE SEQUENCE [LARGE SCALE GENOMIC DNA]</scope>
    <source>
        <strain evidence="2 3">TISTR 2346</strain>
    </source>
</reference>
<feature type="domain" description="DUF397" evidence="1">
    <location>
        <begin position="10"/>
        <end position="62"/>
    </location>
</feature>
<dbReference type="InterPro" id="IPR007278">
    <property type="entry name" value="DUF397"/>
</dbReference>
<protein>
    <submittedName>
        <fullName evidence="2">DUF397 domain-containing protein</fullName>
    </submittedName>
</protein>
<gene>
    <name evidence="2" type="ORF">FNH04_41835</name>
</gene>
<comment type="caution">
    <text evidence="2">The sequence shown here is derived from an EMBL/GenBank/DDBJ whole genome shotgun (WGS) entry which is preliminary data.</text>
</comment>
<keyword evidence="3" id="KW-1185">Reference proteome</keyword>